<gene>
    <name evidence="1" type="ORF">SAMN04490248_12049</name>
</gene>
<sequence>MAIRIKRSAVAGKVPTTTQLDLGELALNTHDGRLFAKRDNGAQSVVEFAGTARTISAGTGLTGGGTLAANRTLSAKIATQAEAEAGTATGKLMTPQRTAQAIAALAAAGGLPGLSAGTAIRSRIDGAVSKYDPVFSSRHRFDFIQFGTIRISVDIRCSHTGNSGDVRILRTRNGSALSVASWAPASTSFVVKTADIAVQPGDRLDVQYRGGGSTTGGKSTTYHYVYLRNVRFKTGGETLLPGTYARLEGNVA</sequence>
<dbReference type="OrthoDB" id="8910624at2"/>
<accession>A0A1H8UIZ8</accession>
<dbReference type="EMBL" id="FODS01000020">
    <property type="protein sequence ID" value="SEP03141.1"/>
    <property type="molecule type" value="Genomic_DNA"/>
</dbReference>
<organism evidence="1 2">
    <name type="scientific">Salinihabitans flavidus</name>
    <dbReference type="NCBI Taxonomy" id="569882"/>
    <lineage>
        <taxon>Bacteria</taxon>
        <taxon>Pseudomonadati</taxon>
        <taxon>Pseudomonadota</taxon>
        <taxon>Alphaproteobacteria</taxon>
        <taxon>Rhodobacterales</taxon>
        <taxon>Roseobacteraceae</taxon>
        <taxon>Salinihabitans</taxon>
    </lineage>
</organism>
<protein>
    <recommendedName>
        <fullName evidence="3">Major tropism determinant N-terminal domain-containing protein</fullName>
    </recommendedName>
</protein>
<proteinExistence type="predicted"/>
<evidence type="ECO:0000313" key="2">
    <source>
        <dbReference type="Proteomes" id="UP000198893"/>
    </source>
</evidence>
<dbReference type="STRING" id="569882.SAMN04490248_12049"/>
<reference evidence="1 2" key="1">
    <citation type="submission" date="2016-10" db="EMBL/GenBank/DDBJ databases">
        <authorList>
            <person name="de Groot N.N."/>
        </authorList>
    </citation>
    <scope>NUCLEOTIDE SEQUENCE [LARGE SCALE GENOMIC DNA]</scope>
    <source>
        <strain evidence="1 2">DSM 27842</strain>
    </source>
</reference>
<evidence type="ECO:0000313" key="1">
    <source>
        <dbReference type="EMBL" id="SEP03141.1"/>
    </source>
</evidence>
<name>A0A1H8UIZ8_9RHOB</name>
<dbReference type="Proteomes" id="UP000198893">
    <property type="component" value="Unassembled WGS sequence"/>
</dbReference>
<evidence type="ECO:0008006" key="3">
    <source>
        <dbReference type="Google" id="ProtNLM"/>
    </source>
</evidence>
<keyword evidence="2" id="KW-1185">Reference proteome</keyword>
<dbReference type="AlphaFoldDB" id="A0A1H8UIZ8"/>
<dbReference type="RefSeq" id="WP_093119664.1">
    <property type="nucleotide sequence ID" value="NZ_FODS01000020.1"/>
</dbReference>